<dbReference type="InterPro" id="IPR010095">
    <property type="entry name" value="Cas12f1-like_TNB"/>
</dbReference>
<protein>
    <submittedName>
        <fullName evidence="8">Transposase</fullName>
    </submittedName>
</protein>
<evidence type="ECO:0000313" key="9">
    <source>
        <dbReference type="Proteomes" id="UP000241848"/>
    </source>
</evidence>
<dbReference type="GO" id="GO:0006310">
    <property type="term" value="P:DNA recombination"/>
    <property type="evidence" value="ECO:0007669"/>
    <property type="project" value="UniProtKB-KW"/>
</dbReference>
<dbReference type="NCBIfam" id="NF040570">
    <property type="entry name" value="guided_TnpB"/>
    <property type="match status" value="1"/>
</dbReference>
<evidence type="ECO:0000256" key="1">
    <source>
        <dbReference type="ARBA" id="ARBA00008761"/>
    </source>
</evidence>
<evidence type="ECO:0000256" key="3">
    <source>
        <dbReference type="ARBA" id="ARBA00023125"/>
    </source>
</evidence>
<dbReference type="Pfam" id="PF07282">
    <property type="entry name" value="Cas12f1-like_TNB"/>
    <property type="match status" value="1"/>
</dbReference>
<comment type="similarity">
    <text evidence="1">In the C-terminal section; belongs to the transposase 35 family.</text>
</comment>
<dbReference type="GO" id="GO:0032196">
    <property type="term" value="P:transposition"/>
    <property type="evidence" value="ECO:0007669"/>
    <property type="project" value="UniProtKB-KW"/>
</dbReference>
<name>A0A2T2WEC9_9FIRM</name>
<dbReference type="GO" id="GO:0003677">
    <property type="term" value="F:DNA binding"/>
    <property type="evidence" value="ECO:0007669"/>
    <property type="project" value="UniProtKB-KW"/>
</dbReference>
<dbReference type="InterPro" id="IPR001959">
    <property type="entry name" value="Transposase"/>
</dbReference>
<organism evidence="8 9">
    <name type="scientific">Sulfobacillus acidophilus</name>
    <dbReference type="NCBI Taxonomy" id="53633"/>
    <lineage>
        <taxon>Bacteria</taxon>
        <taxon>Bacillati</taxon>
        <taxon>Bacillota</taxon>
        <taxon>Clostridia</taxon>
        <taxon>Eubacteriales</taxon>
        <taxon>Clostridiales Family XVII. Incertae Sedis</taxon>
        <taxon>Sulfobacillus</taxon>
    </lineage>
</organism>
<keyword evidence="2" id="KW-0815">Transposition</keyword>
<evidence type="ECO:0000259" key="7">
    <source>
        <dbReference type="Pfam" id="PF07282"/>
    </source>
</evidence>
<reference evidence="8 9" key="1">
    <citation type="journal article" date="2014" name="BMC Genomics">
        <title>Comparison of environmental and isolate Sulfobacillus genomes reveals diverse carbon, sulfur, nitrogen, and hydrogen metabolisms.</title>
        <authorList>
            <person name="Justice N.B."/>
            <person name="Norman A."/>
            <person name="Brown C.T."/>
            <person name="Singh A."/>
            <person name="Thomas B.C."/>
            <person name="Banfield J.F."/>
        </authorList>
    </citation>
    <scope>NUCLEOTIDE SEQUENCE [LARGE SCALE GENOMIC DNA]</scope>
    <source>
        <strain evidence="8">AMDSBA3</strain>
    </source>
</reference>
<sequence>MQARPAEGTYPQGVKIHWENGVIYLPKAGWIRAVFSRRFQGQVKTVTVNRAPSGQFFASVLVEDENQVPEPVLETIDRAVGVDLGLHDFAVLSTGEKVPHPQWLERELYRLKILQRRLAKTTKGSKNRAKARQKIARLHERMVNRRQDALHKLSTDLVRRFDTVCIEDLNVAGMARNHALARRIAQSGWAEFRRQLEYKATWSGKHVRVIGRLAPSSRLCPCGYYNHDLTLADRQWDCPICQRHHDRDVLAANNIKRFAFAEHETGRDTPGVPGERPPVDDRRRP</sequence>
<gene>
    <name evidence="8" type="ORF">C7B45_14395</name>
</gene>
<comment type="caution">
    <text evidence="8">The sequence shown here is derived from an EMBL/GenBank/DDBJ whole genome shotgun (WGS) entry which is preliminary data.</text>
</comment>
<feature type="domain" description="Cas12f1-like TNB" evidence="7">
    <location>
        <begin position="189"/>
        <end position="255"/>
    </location>
</feature>
<feature type="region of interest" description="Disordered" evidence="5">
    <location>
        <begin position="263"/>
        <end position="285"/>
    </location>
</feature>
<accession>A0A2T2WEC9</accession>
<dbReference type="Proteomes" id="UP000241848">
    <property type="component" value="Unassembled WGS sequence"/>
</dbReference>
<keyword evidence="4" id="KW-0233">DNA recombination</keyword>
<proteinExistence type="inferred from homology"/>
<keyword evidence="3" id="KW-0238">DNA-binding</keyword>
<feature type="domain" description="Probable transposase IS891/IS1136/IS1341" evidence="6">
    <location>
        <begin position="67"/>
        <end position="177"/>
    </location>
</feature>
<evidence type="ECO:0000256" key="5">
    <source>
        <dbReference type="SAM" id="MobiDB-lite"/>
    </source>
</evidence>
<evidence type="ECO:0000256" key="2">
    <source>
        <dbReference type="ARBA" id="ARBA00022578"/>
    </source>
</evidence>
<dbReference type="EMBL" id="PXYV01000057">
    <property type="protein sequence ID" value="PSR20578.1"/>
    <property type="molecule type" value="Genomic_DNA"/>
</dbReference>
<evidence type="ECO:0000259" key="6">
    <source>
        <dbReference type="Pfam" id="PF01385"/>
    </source>
</evidence>
<dbReference type="AlphaFoldDB" id="A0A2T2WEC9"/>
<evidence type="ECO:0000256" key="4">
    <source>
        <dbReference type="ARBA" id="ARBA00023172"/>
    </source>
</evidence>
<evidence type="ECO:0000313" key="8">
    <source>
        <dbReference type="EMBL" id="PSR20578.1"/>
    </source>
</evidence>
<dbReference type="Pfam" id="PF01385">
    <property type="entry name" value="OrfB_IS605"/>
    <property type="match status" value="1"/>
</dbReference>
<dbReference type="NCBIfam" id="TIGR01766">
    <property type="entry name" value="IS200/IS605 family accessory protein TnpB-like domain"/>
    <property type="match status" value="1"/>
</dbReference>